<reference evidence="2" key="3">
    <citation type="submission" date="2023-01" db="EMBL/GenBank/DDBJ databases">
        <authorList>
            <person name="Sun Q."/>
            <person name="Evtushenko L."/>
        </authorList>
    </citation>
    <scope>NUCLEOTIDE SEQUENCE</scope>
    <source>
        <strain evidence="2">VKM B-1606</strain>
    </source>
</reference>
<dbReference type="Proteomes" id="UP001143400">
    <property type="component" value="Unassembled WGS sequence"/>
</dbReference>
<gene>
    <name evidence="2" type="ORF">GCM10008170_12790</name>
    <name evidence="3" type="ORF">JOD31_000180</name>
</gene>
<proteinExistence type="predicted"/>
<accession>A0A9W6IU78</accession>
<feature type="coiled-coil region" evidence="1">
    <location>
        <begin position="114"/>
        <end position="173"/>
    </location>
</feature>
<evidence type="ECO:0000313" key="3">
    <source>
        <dbReference type="EMBL" id="MBM7849968.1"/>
    </source>
</evidence>
<dbReference type="EMBL" id="BSFF01000002">
    <property type="protein sequence ID" value="GLK55260.1"/>
    <property type="molecule type" value="Genomic_DNA"/>
</dbReference>
<name>A0A9W6IU78_9HYPH</name>
<evidence type="ECO:0000256" key="1">
    <source>
        <dbReference type="SAM" id="Coils"/>
    </source>
</evidence>
<evidence type="ECO:0000313" key="2">
    <source>
        <dbReference type="EMBL" id="GLK55260.1"/>
    </source>
</evidence>
<dbReference type="Proteomes" id="UP000758856">
    <property type="component" value="Unassembled WGS sequence"/>
</dbReference>
<reference evidence="2" key="1">
    <citation type="journal article" date="2014" name="Int. J. Syst. Evol. Microbiol.">
        <title>Complete genome sequence of Corynebacterium casei LMG S-19264T (=DSM 44701T), isolated from a smear-ripened cheese.</title>
        <authorList>
            <consortium name="US DOE Joint Genome Institute (JGI-PGF)"/>
            <person name="Walter F."/>
            <person name="Albersmeier A."/>
            <person name="Kalinowski J."/>
            <person name="Ruckert C."/>
        </authorList>
    </citation>
    <scope>NUCLEOTIDE SEQUENCE</scope>
    <source>
        <strain evidence="2">VKM B-1606</strain>
    </source>
</reference>
<reference evidence="3 4" key="2">
    <citation type="submission" date="2021-01" db="EMBL/GenBank/DDBJ databases">
        <title>Genomic Encyclopedia of Type Strains, Phase IV (KMG-IV): sequencing the most valuable type-strain genomes for metagenomic binning, comparative biology and taxonomic classification.</title>
        <authorList>
            <person name="Goeker M."/>
        </authorList>
    </citation>
    <scope>NUCLEOTIDE SEQUENCE [LARGE SCALE GENOMIC DNA]</scope>
    <source>
        <strain evidence="3 4">DSM 6130</strain>
    </source>
</reference>
<keyword evidence="4" id="KW-1185">Reference proteome</keyword>
<comment type="caution">
    <text evidence="2">The sequence shown here is derived from an EMBL/GenBank/DDBJ whole genome shotgun (WGS) entry which is preliminary data.</text>
</comment>
<dbReference type="AlphaFoldDB" id="A0A9W6IU78"/>
<keyword evidence="1" id="KW-0175">Coiled coil</keyword>
<protein>
    <submittedName>
        <fullName evidence="2">Uncharacterized protein</fullName>
    </submittedName>
</protein>
<dbReference type="RefSeq" id="WP_204948444.1">
    <property type="nucleotide sequence ID" value="NZ_BSFF01000002.1"/>
</dbReference>
<organism evidence="2 5">
    <name type="scientific">Methylopila capsulata</name>
    <dbReference type="NCBI Taxonomy" id="61654"/>
    <lineage>
        <taxon>Bacteria</taxon>
        <taxon>Pseudomonadati</taxon>
        <taxon>Pseudomonadota</taxon>
        <taxon>Alphaproteobacteria</taxon>
        <taxon>Hyphomicrobiales</taxon>
        <taxon>Methylopilaceae</taxon>
        <taxon>Methylopila</taxon>
    </lineage>
</organism>
<dbReference type="EMBL" id="JAFBCY010000001">
    <property type="protein sequence ID" value="MBM7849968.1"/>
    <property type="molecule type" value="Genomic_DNA"/>
</dbReference>
<evidence type="ECO:0000313" key="4">
    <source>
        <dbReference type="Proteomes" id="UP000758856"/>
    </source>
</evidence>
<sequence>MLPEPNRDLPSSAFGRARPDVTVWSSRRPRPTIDLYPEEPASSRFGRWWPYAAALSLAMIAGAAAATFATAPALTDGVDEVSGISAVEARSMGLALNIDPTGERARDAALGRDVGALKSEISRLNRALGQAKANQAALSKTAAGQAAAGQEDVKALKAEVVALQKDLAATREAASAKIVELTAKVEQPPKPADDAQRFSELKERLDKIENRETAAAFKPKPVDDPETTGSVAPDAGGSVVRNWTVREVYDGLALVEGRQGSYEVGRGDAIPGVGRVRSIERRDRQWVVVTDRGVILQRP</sequence>
<evidence type="ECO:0000313" key="5">
    <source>
        <dbReference type="Proteomes" id="UP001143400"/>
    </source>
</evidence>